<organism evidence="1">
    <name type="scientific">mine drainage metagenome</name>
    <dbReference type="NCBI Taxonomy" id="410659"/>
    <lineage>
        <taxon>unclassified sequences</taxon>
        <taxon>metagenomes</taxon>
        <taxon>ecological metagenomes</taxon>
    </lineage>
</organism>
<proteinExistence type="predicted"/>
<evidence type="ECO:0000313" key="1">
    <source>
        <dbReference type="EMBL" id="CBI01872.1"/>
    </source>
</evidence>
<comment type="caution">
    <text evidence="1">The sequence shown here is derived from an EMBL/GenBank/DDBJ whole genome shotgun (WGS) entry which is preliminary data.</text>
</comment>
<reference evidence="1" key="1">
    <citation type="submission" date="2009-10" db="EMBL/GenBank/DDBJ databases">
        <title>Diversity of trophic interactions inside an arsenic-rich microbial ecosystem.</title>
        <authorList>
            <person name="Bertin P.N."/>
            <person name="Heinrich-Salmeron A."/>
            <person name="Pelletier E."/>
            <person name="Goulhen-Chollet F."/>
            <person name="Arsene-Ploetze F."/>
            <person name="Gallien S."/>
            <person name="Calteau A."/>
            <person name="Vallenet D."/>
            <person name="Casiot C."/>
            <person name="Chane-Woon-Ming B."/>
            <person name="Giloteaux L."/>
            <person name="Barakat M."/>
            <person name="Bonnefoy V."/>
            <person name="Bruneel O."/>
            <person name="Chandler M."/>
            <person name="Cleiss J."/>
            <person name="Duran R."/>
            <person name="Elbaz-Poulichet F."/>
            <person name="Fonknechten N."/>
            <person name="Lauga B."/>
            <person name="Mornico D."/>
            <person name="Ortet P."/>
            <person name="Schaeffer C."/>
            <person name="Siguier P."/>
            <person name="Alexander Thil Smith A."/>
            <person name="Van Dorsselaer A."/>
            <person name="Weissenbach J."/>
            <person name="Medigue C."/>
            <person name="Le Paslier D."/>
        </authorList>
    </citation>
    <scope>NUCLEOTIDE SEQUENCE</scope>
</reference>
<dbReference type="Gene3D" id="2.130.10.10">
    <property type="entry name" value="YVTN repeat-like/Quinoprotein amine dehydrogenase"/>
    <property type="match status" value="1"/>
</dbReference>
<protein>
    <submittedName>
        <fullName evidence="1">Uncharacterized protein</fullName>
    </submittedName>
</protein>
<dbReference type="SUPFAM" id="SSF50969">
    <property type="entry name" value="YVTN repeat-like/Quinoprotein amine dehydrogenase"/>
    <property type="match status" value="1"/>
</dbReference>
<dbReference type="InterPro" id="IPR015943">
    <property type="entry name" value="WD40/YVTN_repeat-like_dom_sf"/>
</dbReference>
<sequence length="806" mass="77156">MLRAVGISISAVALALAIAGCGGGGASSALPPSSGGGASLARSNAAMTFHFPPPSSTASSARSPRYLSANTKSIVITLTAVNGTPPSPAIPPTTLAVAPGQGSCTALTSQGFSCTATVGALGGNDTFLVQAYSGANGTGSLLSSGSVTVAVASSGTTTVTTPLVLSGNATSFAVASPSPNPAIGVALSGSGVTLYPIADGAPHSVTLTLAAFDASNSEIVGPIASPIPVTVSGSGISLTSSAFASGTSHIVQSPAQITATLTASYTGQPGGTITANGAGSITIGVGGVAGTVNVVPFVIATASPGPANLVAGGYPQALQLQEAGATSFTIAGIGTTTSATVAGPPSACTPNGSTLTCTATNGVLSGLTLVPNAAISGTTNFTVGDGHGAHFNLAASVAGQAGGTPSFPTSYAVTQIAVTPPPGGYSATKLGGIALGPDGQTLYTLAVSSPGPTDAVNLLAITSNGCSSAGCAPTLAAYPQPTPEPTAVPATNGFLNPNPGFIALGGDGNLWVADTKTDALTAIGLPCNATATPPCVLAQGAPASFTMPGSGAPYNAILGASGSTIVATNDSNATDLAGLLTASTNAGFPPFGLNLFPPSGGPVGPVTGLAAAAAPSSVASYGATDVYAPAGSLLDALAPAAYQVVASYELGSGTAPTGTKTISACATGGVTISGTIAQTGAIATDAQGNLWLSALTNGSATPANAQVFVEIAPLSSGLCGKAIVPVPTTALASQIVLGPDGNLWYIVPGVAKIYRLSPTLLGTATPAVSTFPQTSLNGTPIELAPGGDGNIWFTETGGTLGALELH</sequence>
<gene>
    <name evidence="1" type="ORF">CARN4_2067</name>
</gene>
<dbReference type="InterPro" id="IPR011044">
    <property type="entry name" value="Quino_amine_DH_bsu"/>
</dbReference>
<name>E6Q4F0_9ZZZZ</name>
<dbReference type="AlphaFoldDB" id="E6Q4F0"/>
<dbReference type="SUPFAM" id="SSF101898">
    <property type="entry name" value="NHL repeat"/>
    <property type="match status" value="1"/>
</dbReference>
<dbReference type="EMBL" id="CABO01000028">
    <property type="protein sequence ID" value="CBI01872.1"/>
    <property type="molecule type" value="Genomic_DNA"/>
</dbReference>
<dbReference type="PROSITE" id="PS51257">
    <property type="entry name" value="PROKAR_LIPOPROTEIN"/>
    <property type="match status" value="1"/>
</dbReference>
<accession>E6Q4F0</accession>